<dbReference type="SUPFAM" id="SSF51126">
    <property type="entry name" value="Pectin lyase-like"/>
    <property type="match status" value="1"/>
</dbReference>
<dbReference type="Gene3D" id="2.160.20.10">
    <property type="entry name" value="Single-stranded right-handed beta-helix, Pectin lyase-like"/>
    <property type="match status" value="1"/>
</dbReference>
<dbReference type="PANTHER" id="PTHR32158:SF21">
    <property type="match status" value="1"/>
</dbReference>
<proteinExistence type="predicted"/>
<dbReference type="Pfam" id="PF18962">
    <property type="entry name" value="Por_Secre_tail"/>
    <property type="match status" value="1"/>
</dbReference>
<evidence type="ECO:0000256" key="4">
    <source>
        <dbReference type="ARBA" id="ARBA00022525"/>
    </source>
</evidence>
<evidence type="ECO:0000256" key="1">
    <source>
        <dbReference type="ARBA" id="ARBA00004196"/>
    </source>
</evidence>
<keyword evidence="11" id="KW-1185">Reference proteome</keyword>
<evidence type="ECO:0000259" key="9">
    <source>
        <dbReference type="Pfam" id="PF18962"/>
    </source>
</evidence>
<comment type="subcellular location">
    <subcellularLocation>
        <location evidence="1">Cell envelope</location>
    </subcellularLocation>
    <subcellularLocation>
        <location evidence="2">Cell outer membrane</location>
    </subcellularLocation>
    <subcellularLocation>
        <location evidence="3">Secreted</location>
    </subcellularLocation>
</comment>
<dbReference type="GO" id="GO:0009279">
    <property type="term" value="C:cell outer membrane"/>
    <property type="evidence" value="ECO:0007669"/>
    <property type="project" value="UniProtKB-SubCell"/>
</dbReference>
<feature type="signal peptide" evidence="8">
    <location>
        <begin position="1"/>
        <end position="19"/>
    </location>
</feature>
<sequence>MKKFYLLLLIALSYYSLSAQTIRYVTAGGTGNGTSWGTASGDLQLMIDELAALDETTFPNRQVWVSAGTYVPTRRADATGTITLNDRRNSFVMRAGVKIYGGFAVGQTSIAARDFAVNPSVLSGNTGNTAIDTDNAYHVVIAANDMTGAALDGFTVTKGYATGTGVNSTAPNNAVTVTVNTRSIPSSRAAGIILYYANNATFSNLKIEDNYNSSSDQSSGAVYLFYSGSLSFTNVEFKNNTCASNNGGAIYSFGSTTLGIVSATFKNVSFTQNVSGAAGGAIYASSLSRLNFFNCTFNDNSSTGNGGAVFSAGSTTAGEQNEIKVLNSIFSSNESNGAVGGSAFYNSSGSILSISNATFYANDVKAGSSGGALHLANSASSSVKLYNSIFNANTAVTGNGDIFRNTVTFSIKNTLSQVYGTNGVDGNIVNPSPASLFASTVSTDPNFLNLIEGAATEKGSKVLYNEIGDANTDTDLAGNLRLKHNEIDLGAYEYQGTLPVTLISYTATKNGSTALLTWNTASEQNNQKFVIERGTSASNFTFFKEIVGAGNSATSLNYSVVDYTPLAGTNYYRLTQYDHNGTPTILGVEALTFGLTPEKTTIYPNPAKAYIWVDPSSSNEITSLNLISLTGKNLLTNNYAQTATQGNVKLDLADIPAGTYILWINKGKPNAEKQKLLVVK</sequence>
<keyword evidence="4" id="KW-0964">Secreted</keyword>
<evidence type="ECO:0000256" key="3">
    <source>
        <dbReference type="ARBA" id="ARBA00004613"/>
    </source>
</evidence>
<dbReference type="InterPro" id="IPR026444">
    <property type="entry name" value="Secre_tail"/>
</dbReference>
<evidence type="ECO:0000256" key="7">
    <source>
        <dbReference type="ARBA" id="ARBA00023237"/>
    </source>
</evidence>
<reference evidence="10 11" key="1">
    <citation type="submission" date="2018-06" db="EMBL/GenBank/DDBJ databases">
        <title>Pedobacter endophyticus sp. nov., an endophytic bacterium isolated from a leaf of Triticum aestivum.</title>
        <authorList>
            <person name="Zhang L."/>
        </authorList>
    </citation>
    <scope>NUCLEOTIDE SEQUENCE [LARGE SCALE GENOMIC DNA]</scope>
    <source>
        <strain evidence="10 11">CM134L-2</strain>
    </source>
</reference>
<evidence type="ECO:0000256" key="6">
    <source>
        <dbReference type="ARBA" id="ARBA00023136"/>
    </source>
</evidence>
<organism evidence="10 11">
    <name type="scientific">Pedobacter chitinilyticus</name>
    <dbReference type="NCBI Taxonomy" id="2233776"/>
    <lineage>
        <taxon>Bacteria</taxon>
        <taxon>Pseudomonadati</taxon>
        <taxon>Bacteroidota</taxon>
        <taxon>Sphingobacteriia</taxon>
        <taxon>Sphingobacteriales</taxon>
        <taxon>Sphingobacteriaceae</taxon>
        <taxon>Pedobacter</taxon>
    </lineage>
</organism>
<gene>
    <name evidence="10" type="ORF">DPV69_20430</name>
</gene>
<dbReference type="InterPro" id="IPR003368">
    <property type="entry name" value="POMP_repeat"/>
</dbReference>
<protein>
    <submittedName>
        <fullName evidence="10">T9SS type A sorting domain-containing protein</fullName>
    </submittedName>
</protein>
<comment type="caution">
    <text evidence="10">The sequence shown here is derived from an EMBL/GenBank/DDBJ whole genome shotgun (WGS) entry which is preliminary data.</text>
</comment>
<dbReference type="GO" id="GO:0005576">
    <property type="term" value="C:extracellular region"/>
    <property type="evidence" value="ECO:0007669"/>
    <property type="project" value="UniProtKB-SubCell"/>
</dbReference>
<evidence type="ECO:0000313" key="10">
    <source>
        <dbReference type="EMBL" id="RWU03644.1"/>
    </source>
</evidence>
<dbReference type="PANTHER" id="PTHR32158">
    <property type="entry name" value="RING-TYPE DOMAIN-CONTAINING PROTEIN"/>
    <property type="match status" value="1"/>
</dbReference>
<accession>A0A3S3PLY4</accession>
<keyword evidence="7" id="KW-0998">Cell outer membrane</keyword>
<evidence type="ECO:0000256" key="8">
    <source>
        <dbReference type="SAM" id="SignalP"/>
    </source>
</evidence>
<dbReference type="EMBL" id="SAYW01000009">
    <property type="protein sequence ID" value="RWU03644.1"/>
    <property type="molecule type" value="Genomic_DNA"/>
</dbReference>
<dbReference type="RefSeq" id="WP_128353416.1">
    <property type="nucleotide sequence ID" value="NZ_QMHN01000009.1"/>
</dbReference>
<name>A0A3S3PLY4_9SPHI</name>
<evidence type="ECO:0000256" key="5">
    <source>
        <dbReference type="ARBA" id="ARBA00022729"/>
    </source>
</evidence>
<dbReference type="Proteomes" id="UP000284120">
    <property type="component" value="Unassembled WGS sequence"/>
</dbReference>
<dbReference type="InterPro" id="IPR011050">
    <property type="entry name" value="Pectin_lyase_fold/virulence"/>
</dbReference>
<dbReference type="InterPro" id="IPR012334">
    <property type="entry name" value="Pectin_lyas_fold"/>
</dbReference>
<dbReference type="SMART" id="SM00710">
    <property type="entry name" value="PbH1"/>
    <property type="match status" value="5"/>
</dbReference>
<keyword evidence="5 8" id="KW-0732">Signal</keyword>
<dbReference type="OrthoDB" id="750258at2"/>
<feature type="domain" description="Secretion system C-terminal sorting" evidence="9">
    <location>
        <begin position="602"/>
        <end position="677"/>
    </location>
</feature>
<evidence type="ECO:0000256" key="2">
    <source>
        <dbReference type="ARBA" id="ARBA00004442"/>
    </source>
</evidence>
<keyword evidence="6" id="KW-0472">Membrane</keyword>
<dbReference type="InterPro" id="IPR006626">
    <property type="entry name" value="PbH1"/>
</dbReference>
<dbReference type="AlphaFoldDB" id="A0A3S3PLY4"/>
<dbReference type="NCBIfam" id="TIGR04183">
    <property type="entry name" value="Por_Secre_tail"/>
    <property type="match status" value="1"/>
</dbReference>
<evidence type="ECO:0000313" key="11">
    <source>
        <dbReference type="Proteomes" id="UP000284120"/>
    </source>
</evidence>
<dbReference type="NCBIfam" id="TIGR01376">
    <property type="entry name" value="POMP_repeat"/>
    <property type="match status" value="2"/>
</dbReference>
<feature type="chain" id="PRO_5018793454" evidence="8">
    <location>
        <begin position="20"/>
        <end position="680"/>
    </location>
</feature>